<evidence type="ECO:0008006" key="3">
    <source>
        <dbReference type="Google" id="ProtNLM"/>
    </source>
</evidence>
<name>A0ABS0AK20_9GAMM</name>
<feature type="non-terminal residue" evidence="1">
    <location>
        <position position="1"/>
    </location>
</feature>
<proteinExistence type="predicted"/>
<evidence type="ECO:0000313" key="1">
    <source>
        <dbReference type="EMBL" id="MBF5054428.1"/>
    </source>
</evidence>
<keyword evidence="2" id="KW-1185">Reference proteome</keyword>
<accession>A0ABS0AK20</accession>
<evidence type="ECO:0000313" key="2">
    <source>
        <dbReference type="Proteomes" id="UP000644441"/>
    </source>
</evidence>
<gene>
    <name evidence="1" type="ORF">ISO4_03030</name>
</gene>
<dbReference type="EMBL" id="ARXR01000044">
    <property type="protein sequence ID" value="MBF5054428.1"/>
    <property type="molecule type" value="Genomic_DNA"/>
</dbReference>
<protein>
    <recommendedName>
        <fullName evidence="3">DUF58 domain-containing protein</fullName>
    </recommendedName>
</protein>
<sequence length="94" mass="10536">WVGDPAAWRIVALDPASPHLPLLASQQRRWALWVDSDADAFRRAYRTLKILRRHPGPSRLLALHAPGLPRAGLLSNLQHGARHFLDIELVVLSP</sequence>
<dbReference type="Proteomes" id="UP000644441">
    <property type="component" value="Unassembled WGS sequence"/>
</dbReference>
<organism evidence="1 2">
    <name type="scientific">Alloalcanivorax venustensis ISO4</name>
    <dbReference type="NCBI Taxonomy" id="1177184"/>
    <lineage>
        <taxon>Bacteria</taxon>
        <taxon>Pseudomonadati</taxon>
        <taxon>Pseudomonadota</taxon>
        <taxon>Gammaproteobacteria</taxon>
        <taxon>Oceanospirillales</taxon>
        <taxon>Alcanivoracaceae</taxon>
        <taxon>Alloalcanivorax</taxon>
    </lineage>
</organism>
<reference evidence="1 2" key="1">
    <citation type="submission" date="2012-09" db="EMBL/GenBank/DDBJ databases">
        <title>Genome Sequence of alkane-degrading Bacterium Alcanivorax venustensis ISO4.</title>
        <authorList>
            <person name="Lai Q."/>
            <person name="Shao Z."/>
        </authorList>
    </citation>
    <scope>NUCLEOTIDE SEQUENCE [LARGE SCALE GENOMIC DNA]</scope>
    <source>
        <strain evidence="1 2">ISO4</strain>
    </source>
</reference>
<comment type="caution">
    <text evidence="1">The sequence shown here is derived from an EMBL/GenBank/DDBJ whole genome shotgun (WGS) entry which is preliminary data.</text>
</comment>